<dbReference type="InterPro" id="IPR011701">
    <property type="entry name" value="MFS"/>
</dbReference>
<keyword evidence="2" id="KW-0813">Transport</keyword>
<dbReference type="SUPFAM" id="SSF103473">
    <property type="entry name" value="MFS general substrate transporter"/>
    <property type="match status" value="1"/>
</dbReference>
<name>A0ABV8PVW8_9BACT</name>
<feature type="transmembrane region" description="Helical" evidence="6">
    <location>
        <begin position="146"/>
        <end position="168"/>
    </location>
</feature>
<keyword evidence="9" id="KW-1185">Reference proteome</keyword>
<dbReference type="PANTHER" id="PTHR19432">
    <property type="entry name" value="SUGAR TRANSPORTER"/>
    <property type="match status" value="1"/>
</dbReference>
<feature type="transmembrane region" description="Helical" evidence="6">
    <location>
        <begin position="246"/>
        <end position="265"/>
    </location>
</feature>
<dbReference type="PROSITE" id="PS50850">
    <property type="entry name" value="MFS"/>
    <property type="match status" value="1"/>
</dbReference>
<feature type="transmembrane region" description="Helical" evidence="6">
    <location>
        <begin position="290"/>
        <end position="313"/>
    </location>
</feature>
<evidence type="ECO:0000256" key="5">
    <source>
        <dbReference type="ARBA" id="ARBA00023136"/>
    </source>
</evidence>
<sequence>MSTTLDEKPKLRLSEIINMSVGFLGIQFGWDLQRANMGPIYEYLHADADKIPILFLAAPLTGLLVQPIIGYMSDRTWHPKWGRRRPYFMIGAIVSTIALLFMPHSPVLWVAAGLLWVLDVFGNVCMEPFRAFVTDKLSDRQRTEGFVMQSLMIGLGGSIASALPWLMIHVFKLQSTAASGVIPDNVKWSFYIGAVFFLGAVMYTVFTSKEYPPKNLPSKSDEKGSIGKGVKEILESIVQMPKRMKMLALVQFFTWPGLFLMWFYYSTAVARNIFHASSETDPVYSQGTSFAGLTLSFYNVITFLFAFILPFIAHKLGRKLTHSVCLLCGAIGLISVAFIQNKYLLFLSMTGVGIAWSSILSMPYAMLGGVLPENKVGVYMGIFNFFIVMPEIIASLGFGWVMKNLLHNDRLLAVQIGGVLMIIAAVLCYVLVNEKSDQAKAVS</sequence>
<feature type="transmembrane region" description="Helical" evidence="6">
    <location>
        <begin position="412"/>
        <end position="432"/>
    </location>
</feature>
<feature type="domain" description="Major facilitator superfamily (MFS) profile" evidence="7">
    <location>
        <begin position="243"/>
        <end position="443"/>
    </location>
</feature>
<evidence type="ECO:0000313" key="9">
    <source>
        <dbReference type="Proteomes" id="UP001595906"/>
    </source>
</evidence>
<evidence type="ECO:0000256" key="2">
    <source>
        <dbReference type="ARBA" id="ARBA00022448"/>
    </source>
</evidence>
<dbReference type="Proteomes" id="UP001595906">
    <property type="component" value="Unassembled WGS sequence"/>
</dbReference>
<dbReference type="InterPro" id="IPR036259">
    <property type="entry name" value="MFS_trans_sf"/>
</dbReference>
<feature type="transmembrane region" description="Helical" evidence="6">
    <location>
        <begin position="188"/>
        <end position="206"/>
    </location>
</feature>
<gene>
    <name evidence="8" type="ORF">ACFOW1_02865</name>
</gene>
<protein>
    <submittedName>
        <fullName evidence="8">MFS transporter</fullName>
    </submittedName>
</protein>
<feature type="transmembrane region" description="Helical" evidence="6">
    <location>
        <begin position="345"/>
        <end position="366"/>
    </location>
</feature>
<feature type="transmembrane region" description="Helical" evidence="6">
    <location>
        <begin position="378"/>
        <end position="400"/>
    </location>
</feature>
<feature type="transmembrane region" description="Helical" evidence="6">
    <location>
        <begin position="85"/>
        <end position="102"/>
    </location>
</feature>
<evidence type="ECO:0000256" key="6">
    <source>
        <dbReference type="SAM" id="Phobius"/>
    </source>
</evidence>
<proteinExistence type="predicted"/>
<dbReference type="InterPro" id="IPR020846">
    <property type="entry name" value="MFS_dom"/>
</dbReference>
<feature type="transmembrane region" description="Helical" evidence="6">
    <location>
        <begin position="108"/>
        <end position="126"/>
    </location>
</feature>
<reference evidence="9" key="1">
    <citation type="journal article" date="2019" name="Int. J. Syst. Evol. Microbiol.">
        <title>The Global Catalogue of Microorganisms (GCM) 10K type strain sequencing project: providing services to taxonomists for standard genome sequencing and annotation.</title>
        <authorList>
            <consortium name="The Broad Institute Genomics Platform"/>
            <consortium name="The Broad Institute Genome Sequencing Center for Infectious Disease"/>
            <person name="Wu L."/>
            <person name="Ma J."/>
        </authorList>
    </citation>
    <scope>NUCLEOTIDE SEQUENCE [LARGE SCALE GENOMIC DNA]</scope>
    <source>
        <strain evidence="9">CECT 8010</strain>
    </source>
</reference>
<keyword evidence="4 6" id="KW-1133">Transmembrane helix</keyword>
<dbReference type="EMBL" id="JBHSDC010000002">
    <property type="protein sequence ID" value="MFC4230816.1"/>
    <property type="molecule type" value="Genomic_DNA"/>
</dbReference>
<keyword evidence="5 6" id="KW-0472">Membrane</keyword>
<evidence type="ECO:0000256" key="4">
    <source>
        <dbReference type="ARBA" id="ARBA00022989"/>
    </source>
</evidence>
<keyword evidence="3 6" id="KW-0812">Transmembrane</keyword>
<organism evidence="8 9">
    <name type="scientific">Parasediminibacterium paludis</name>
    <dbReference type="NCBI Taxonomy" id="908966"/>
    <lineage>
        <taxon>Bacteria</taxon>
        <taxon>Pseudomonadati</taxon>
        <taxon>Bacteroidota</taxon>
        <taxon>Chitinophagia</taxon>
        <taxon>Chitinophagales</taxon>
        <taxon>Chitinophagaceae</taxon>
        <taxon>Parasediminibacterium</taxon>
    </lineage>
</organism>
<comment type="subcellular location">
    <subcellularLocation>
        <location evidence="1">Membrane</location>
        <topology evidence="1">Multi-pass membrane protein</topology>
    </subcellularLocation>
</comment>
<dbReference type="PANTHER" id="PTHR19432:SF35">
    <property type="entry name" value="SOLUTE CARRIER FAMILY 45 MEMBER 3 ISOFORM X1"/>
    <property type="match status" value="1"/>
</dbReference>
<dbReference type="RefSeq" id="WP_379012201.1">
    <property type="nucleotide sequence ID" value="NZ_JBHSDC010000002.1"/>
</dbReference>
<feature type="transmembrane region" description="Helical" evidence="6">
    <location>
        <begin position="50"/>
        <end position="73"/>
    </location>
</feature>
<dbReference type="Gene3D" id="1.20.1250.20">
    <property type="entry name" value="MFS general substrate transporter like domains"/>
    <property type="match status" value="1"/>
</dbReference>
<evidence type="ECO:0000259" key="7">
    <source>
        <dbReference type="PROSITE" id="PS50850"/>
    </source>
</evidence>
<evidence type="ECO:0000256" key="3">
    <source>
        <dbReference type="ARBA" id="ARBA00022692"/>
    </source>
</evidence>
<evidence type="ECO:0000256" key="1">
    <source>
        <dbReference type="ARBA" id="ARBA00004141"/>
    </source>
</evidence>
<dbReference type="Pfam" id="PF07690">
    <property type="entry name" value="MFS_1"/>
    <property type="match status" value="1"/>
</dbReference>
<comment type="caution">
    <text evidence="8">The sequence shown here is derived from an EMBL/GenBank/DDBJ whole genome shotgun (WGS) entry which is preliminary data.</text>
</comment>
<accession>A0ABV8PVW8</accession>
<evidence type="ECO:0000313" key="8">
    <source>
        <dbReference type="EMBL" id="MFC4230816.1"/>
    </source>
</evidence>
<feature type="transmembrane region" description="Helical" evidence="6">
    <location>
        <begin position="320"/>
        <end position="339"/>
    </location>
</feature>